<evidence type="ECO:0000313" key="2">
    <source>
        <dbReference type="Proteomes" id="UP000435112"/>
    </source>
</evidence>
<name>A0A6A3KVZ1_9STRA</name>
<sequence>MADYCSEGVTAHELASQTLYYAMERLAWFSLFDLVQK</sequence>
<organism evidence="1 2">
    <name type="scientific">Phytophthora rubi</name>
    <dbReference type="NCBI Taxonomy" id="129364"/>
    <lineage>
        <taxon>Eukaryota</taxon>
        <taxon>Sar</taxon>
        <taxon>Stramenopiles</taxon>
        <taxon>Oomycota</taxon>
        <taxon>Peronosporomycetes</taxon>
        <taxon>Peronosporales</taxon>
        <taxon>Peronosporaceae</taxon>
        <taxon>Phytophthora</taxon>
    </lineage>
</organism>
<proteinExistence type="predicted"/>
<dbReference type="EMBL" id="QXFU01001074">
    <property type="protein sequence ID" value="KAE9011501.1"/>
    <property type="molecule type" value="Genomic_DNA"/>
</dbReference>
<reference evidence="1 2" key="1">
    <citation type="submission" date="2018-09" db="EMBL/GenBank/DDBJ databases">
        <title>Genomic investigation of the strawberry pathogen Phytophthora fragariae indicates pathogenicity is determined by transcriptional variation in three key races.</title>
        <authorList>
            <person name="Adams T.M."/>
            <person name="Armitage A.D."/>
            <person name="Sobczyk M.K."/>
            <person name="Bates H.J."/>
            <person name="Dunwell J.M."/>
            <person name="Nellist C.F."/>
            <person name="Harrison R.J."/>
        </authorList>
    </citation>
    <scope>NUCLEOTIDE SEQUENCE [LARGE SCALE GENOMIC DNA]</scope>
    <source>
        <strain evidence="1 2">SCRP324</strain>
    </source>
</reference>
<dbReference type="Proteomes" id="UP000435112">
    <property type="component" value="Unassembled WGS sequence"/>
</dbReference>
<dbReference type="AlphaFoldDB" id="A0A6A3KVZ1"/>
<evidence type="ECO:0000313" key="1">
    <source>
        <dbReference type="EMBL" id="KAE9011501.1"/>
    </source>
</evidence>
<gene>
    <name evidence="1" type="ORF">PR002_g15061</name>
</gene>
<protein>
    <submittedName>
        <fullName evidence="1">Uncharacterized protein</fullName>
    </submittedName>
</protein>
<accession>A0A6A3KVZ1</accession>
<comment type="caution">
    <text evidence="1">The sequence shown here is derived from an EMBL/GenBank/DDBJ whole genome shotgun (WGS) entry which is preliminary data.</text>
</comment>